<dbReference type="OrthoDB" id="5877502at2759"/>
<gene>
    <name evidence="3" type="primary">LOC108681193</name>
</gene>
<feature type="region of interest" description="Disordered" evidence="1">
    <location>
        <begin position="543"/>
        <end position="587"/>
    </location>
</feature>
<feature type="region of interest" description="Disordered" evidence="1">
    <location>
        <begin position="151"/>
        <end position="175"/>
    </location>
</feature>
<accession>A0A979FRC0</accession>
<feature type="region of interest" description="Disordered" evidence="1">
    <location>
        <begin position="861"/>
        <end position="895"/>
    </location>
</feature>
<dbReference type="GeneID" id="108681193"/>
<feature type="compositionally biased region" description="Polar residues" evidence="1">
    <location>
        <begin position="814"/>
        <end position="826"/>
    </location>
</feature>
<feature type="compositionally biased region" description="Basic and acidic residues" evidence="1">
    <location>
        <begin position="543"/>
        <end position="557"/>
    </location>
</feature>
<dbReference type="AlphaFoldDB" id="A0A979FRC0"/>
<evidence type="ECO:0000313" key="3">
    <source>
        <dbReference type="RefSeq" id="XP_047738972.1"/>
    </source>
</evidence>
<dbReference type="PANTHER" id="PTHR38709:SF1">
    <property type="entry name" value="DREBRIN"/>
    <property type="match status" value="1"/>
</dbReference>
<name>A0A979FRC0_HYAAZ</name>
<dbReference type="PANTHER" id="PTHR38709">
    <property type="entry name" value="SI:CH73-193C12.2-RELATED"/>
    <property type="match status" value="1"/>
</dbReference>
<dbReference type="KEGG" id="hazt:108681193"/>
<dbReference type="GO" id="GO:0005856">
    <property type="term" value="C:cytoskeleton"/>
    <property type="evidence" value="ECO:0007669"/>
    <property type="project" value="TreeGrafter"/>
</dbReference>
<keyword evidence="2" id="KW-1185">Reference proteome</keyword>
<proteinExistence type="predicted"/>
<feature type="region of interest" description="Disordered" evidence="1">
    <location>
        <begin position="810"/>
        <end position="836"/>
    </location>
</feature>
<evidence type="ECO:0000256" key="1">
    <source>
        <dbReference type="SAM" id="MobiDB-lite"/>
    </source>
</evidence>
<dbReference type="Proteomes" id="UP000694843">
    <property type="component" value="Unplaced"/>
</dbReference>
<feature type="non-terminal residue" evidence="3">
    <location>
        <position position="1"/>
    </location>
</feature>
<reference evidence="3" key="1">
    <citation type="submission" date="2025-08" db="UniProtKB">
        <authorList>
            <consortium name="RefSeq"/>
        </authorList>
    </citation>
    <scope>IDENTIFICATION</scope>
    <source>
        <tissue evidence="3">Whole organism</tissue>
    </source>
</reference>
<sequence length="932" mass="106215">NGCACWTKGSQLMQCTSILPWRLTVSRMSCCCKQFSEVRDDGVATPYQSRRPMASRLGGRLGLKLSSSLASRLDFSIPSELGHKSSSRRHVDESIDHSASDWFGLVDCFDKGRNVVSAAHRPTTPERLTRAGCSNYDWNRQPPSFIGPAVHHSSSYRGLSSPHHGHGHEHGYETCRSGSPWRQEVLDAYFRDNPSRGSRFLANAEEEIYFRCRSISQERITFRERGISPRDDNFSTRCRSITPRRRSITPRRRSITPRRRSITPRRRSITPRRRSITPRRRSITTRRSITPRRRSITTRRSITPRRRSITPRRRSITPRRRSITPRRRSITPRRRSITPRRRSITPRRRSITPRRRSITPRRRSITPRRRSITPRRRSITPRRRSITPRRRSITPRRRSITPRRRSITPRRRSITPRRRSHTPERNQSYAAKTLRSVYGDRRTEGEGIRFSEETSAAHIRFKNELLALEEHMNKMKTYFKDHPMAHPDYAEEWRSFYQRRSMELQSQNIPVKDFDFQPEWYKVWCAIIDDRAKSHLDQERKNLRSKHGLDQEARADGQDEAPPHSSSTTLKTDGRPDQTPHGSEQTKKIMSFITKAASSLPRSHPKTPAATTSTDTGCEFKYSVISTLKLLNELEAHLADLAPKISNLLFAAVNANILGKDPLSIFKDIPNINTVERSKRKIEDAMLKDPGCTDLDSSGSVCLQSVDWLLSKIWSEHFCSVNIIAIADNNHQCPLSEIAQKVVEQLMILGRLQVDDTKLYAIIDGVIQVQKLRPQSVVKKSRISRPLALTGANWESGSFLSSAVTTSMAASSSIDPNTRGNMTLSESGGAPARPVSHGSLPNMECIASALAFLTKAGVTSGQRSDARNFSSDTGELQTGLAGHSRTPATRVCPPNSYPRQEMEATRRPFSNLPIIPQQQEPMPFAPPSYPRF</sequence>
<protein>
    <submittedName>
        <fullName evidence="3">Uncharacterized protein LOC108681193</fullName>
    </submittedName>
</protein>
<dbReference type="RefSeq" id="XP_047738972.1">
    <property type="nucleotide sequence ID" value="XM_047883016.1"/>
</dbReference>
<feature type="region of interest" description="Disordered" evidence="1">
    <location>
        <begin position="231"/>
        <end position="429"/>
    </location>
</feature>
<organism evidence="2 3">
    <name type="scientific">Hyalella azteca</name>
    <name type="common">Amphipod</name>
    <dbReference type="NCBI Taxonomy" id="294128"/>
    <lineage>
        <taxon>Eukaryota</taxon>
        <taxon>Metazoa</taxon>
        <taxon>Ecdysozoa</taxon>
        <taxon>Arthropoda</taxon>
        <taxon>Crustacea</taxon>
        <taxon>Multicrustacea</taxon>
        <taxon>Malacostraca</taxon>
        <taxon>Eumalacostraca</taxon>
        <taxon>Peracarida</taxon>
        <taxon>Amphipoda</taxon>
        <taxon>Senticaudata</taxon>
        <taxon>Talitrida</taxon>
        <taxon>Talitroidea</taxon>
        <taxon>Hyalellidae</taxon>
        <taxon>Hyalella</taxon>
    </lineage>
</organism>
<feature type="compositionally biased region" description="Polar residues" evidence="1">
    <location>
        <begin position="861"/>
        <end position="876"/>
    </location>
</feature>
<feature type="compositionally biased region" description="Basic residues" evidence="1">
    <location>
        <begin position="242"/>
        <end position="420"/>
    </location>
</feature>
<evidence type="ECO:0000313" key="2">
    <source>
        <dbReference type="Proteomes" id="UP000694843"/>
    </source>
</evidence>